<organism evidence="7 8">
    <name type="scientific">Branchiostoma belcheri</name>
    <name type="common">Amphioxus</name>
    <dbReference type="NCBI Taxonomy" id="7741"/>
    <lineage>
        <taxon>Eukaryota</taxon>
        <taxon>Metazoa</taxon>
        <taxon>Chordata</taxon>
        <taxon>Cephalochordata</taxon>
        <taxon>Leptocardii</taxon>
        <taxon>Amphioxiformes</taxon>
        <taxon>Branchiostomatidae</taxon>
        <taxon>Branchiostoma</taxon>
    </lineage>
</organism>
<evidence type="ECO:0000256" key="4">
    <source>
        <dbReference type="SAM" id="MobiDB-lite"/>
    </source>
</evidence>
<evidence type="ECO:0000256" key="3">
    <source>
        <dbReference type="ARBA" id="ARBA00023319"/>
    </source>
</evidence>
<dbReference type="SUPFAM" id="SSF49265">
    <property type="entry name" value="Fibronectin type III"/>
    <property type="match status" value="1"/>
</dbReference>
<dbReference type="InterPro" id="IPR036179">
    <property type="entry name" value="Ig-like_dom_sf"/>
</dbReference>
<dbReference type="PANTHER" id="PTHR44170:SF6">
    <property type="entry name" value="CONTACTIN"/>
    <property type="match status" value="1"/>
</dbReference>
<dbReference type="KEGG" id="bbel:109479582"/>
<accession>A0A6P5A1Q0</accession>
<evidence type="ECO:0000256" key="1">
    <source>
        <dbReference type="ARBA" id="ARBA00022737"/>
    </source>
</evidence>
<dbReference type="PROSITE" id="PS50835">
    <property type="entry name" value="IG_LIKE"/>
    <property type="match status" value="1"/>
</dbReference>
<dbReference type="AlphaFoldDB" id="A0A6P5A1Q0"/>
<dbReference type="Gene3D" id="2.60.40.10">
    <property type="entry name" value="Immunoglobulins"/>
    <property type="match status" value="2"/>
</dbReference>
<dbReference type="Pfam" id="PF13927">
    <property type="entry name" value="Ig_3"/>
    <property type="match status" value="1"/>
</dbReference>
<keyword evidence="1" id="KW-0677">Repeat</keyword>
<dbReference type="GO" id="GO:0016020">
    <property type="term" value="C:membrane"/>
    <property type="evidence" value="ECO:0007669"/>
    <property type="project" value="UniProtKB-SubCell"/>
</dbReference>
<dbReference type="GO" id="GO:0098609">
    <property type="term" value="P:cell-cell adhesion"/>
    <property type="evidence" value="ECO:0007669"/>
    <property type="project" value="TreeGrafter"/>
</dbReference>
<proteinExistence type="predicted"/>
<dbReference type="GeneID" id="109479582"/>
<dbReference type="Proteomes" id="UP000515135">
    <property type="component" value="Unplaced"/>
</dbReference>
<protein>
    <submittedName>
        <fullName evidence="8">Down syndrome cell adhesion molecule homolog</fullName>
    </submittedName>
</protein>
<dbReference type="InterPro" id="IPR013783">
    <property type="entry name" value="Ig-like_fold"/>
</dbReference>
<dbReference type="Pfam" id="PF00041">
    <property type="entry name" value="fn3"/>
    <property type="match status" value="1"/>
</dbReference>
<dbReference type="SUPFAM" id="SSF48726">
    <property type="entry name" value="Immunoglobulin"/>
    <property type="match status" value="1"/>
</dbReference>
<gene>
    <name evidence="8" type="primary">LOC109479582</name>
</gene>
<evidence type="ECO:0000313" key="7">
    <source>
        <dbReference type="Proteomes" id="UP000515135"/>
    </source>
</evidence>
<dbReference type="SMART" id="SM00409">
    <property type="entry name" value="IG"/>
    <property type="match status" value="1"/>
</dbReference>
<evidence type="ECO:0000259" key="6">
    <source>
        <dbReference type="PROSITE" id="PS50853"/>
    </source>
</evidence>
<evidence type="ECO:0000259" key="5">
    <source>
        <dbReference type="PROSITE" id="PS50835"/>
    </source>
</evidence>
<dbReference type="PROSITE" id="PS50853">
    <property type="entry name" value="FN3"/>
    <property type="match status" value="1"/>
</dbReference>
<dbReference type="PANTHER" id="PTHR44170">
    <property type="entry name" value="PROTEIN SIDEKICK"/>
    <property type="match status" value="1"/>
</dbReference>
<evidence type="ECO:0000313" key="8">
    <source>
        <dbReference type="RefSeq" id="XP_019637127.1"/>
    </source>
</evidence>
<dbReference type="InterPro" id="IPR036116">
    <property type="entry name" value="FN3_sf"/>
</dbReference>
<reference evidence="8" key="1">
    <citation type="submission" date="2025-08" db="UniProtKB">
        <authorList>
            <consortium name="RefSeq"/>
        </authorList>
    </citation>
    <scope>IDENTIFICATION</scope>
    <source>
        <tissue evidence="8">Gonad</tissue>
    </source>
</reference>
<keyword evidence="3" id="KW-0393">Immunoglobulin domain</keyword>
<dbReference type="OrthoDB" id="152385at2759"/>
<dbReference type="SMART" id="SM00060">
    <property type="entry name" value="FN3"/>
    <property type="match status" value="1"/>
</dbReference>
<dbReference type="SMART" id="SM00408">
    <property type="entry name" value="IGc2"/>
    <property type="match status" value="1"/>
</dbReference>
<feature type="domain" description="Fibronectin type-III" evidence="6">
    <location>
        <begin position="161"/>
        <end position="259"/>
    </location>
</feature>
<dbReference type="CDD" id="cd00063">
    <property type="entry name" value="FN3"/>
    <property type="match status" value="1"/>
</dbReference>
<name>A0A6P5A1Q0_BRABE</name>
<feature type="domain" description="Ig-like" evidence="5">
    <location>
        <begin position="1"/>
        <end position="90"/>
    </location>
</feature>
<keyword evidence="7" id="KW-1185">Reference proteome</keyword>
<dbReference type="InterPro" id="IPR003961">
    <property type="entry name" value="FN3_dom"/>
</dbReference>
<dbReference type="InterPro" id="IPR007110">
    <property type="entry name" value="Ig-like_dom"/>
</dbReference>
<sequence length="264" mass="28446">MDQTINIGSQATFTCSSTGVPTPAITWYNDSSAITPVGQISLVEVIEVVNGEDVVTGILTITSVGREDNGVYKCASSNANGVYIFTSQAARLIVRERPDDVRLSVTTVNSTALQVTWTVGMTGNLDILDSQVRYRGFIDGEWTPHSPWRATGISSTNAPGPPHGLQAAQISHDTVHLTWQPPLRTNGVIRSYTVQYGVSVTCETAEFSHQVTTSDGSTTTVIGDLVPYTNYTFRTQQPQLSRRLQTSTTVTAGRQTSPGRSSCV</sequence>
<keyword evidence="2" id="KW-1015">Disulfide bond</keyword>
<dbReference type="InterPro" id="IPR003598">
    <property type="entry name" value="Ig_sub2"/>
</dbReference>
<dbReference type="RefSeq" id="XP_019637127.1">
    <property type="nucleotide sequence ID" value="XM_019781568.1"/>
</dbReference>
<dbReference type="InterPro" id="IPR003599">
    <property type="entry name" value="Ig_sub"/>
</dbReference>
<feature type="region of interest" description="Disordered" evidence="4">
    <location>
        <begin position="238"/>
        <end position="264"/>
    </location>
</feature>
<evidence type="ECO:0000256" key="2">
    <source>
        <dbReference type="ARBA" id="ARBA00023157"/>
    </source>
</evidence>